<feature type="compositionally biased region" description="Acidic residues" evidence="1">
    <location>
        <begin position="145"/>
        <end position="163"/>
    </location>
</feature>
<evidence type="ECO:0000256" key="1">
    <source>
        <dbReference type="SAM" id="MobiDB-lite"/>
    </source>
</evidence>
<dbReference type="RefSeq" id="WP_273616012.1">
    <property type="nucleotide sequence ID" value="NZ_CP117416.1"/>
</dbReference>
<organism evidence="4 5">
    <name type="scientific">Paenibacillus kyungheensis</name>
    <dbReference type="NCBI Taxonomy" id="1452732"/>
    <lineage>
        <taxon>Bacteria</taxon>
        <taxon>Bacillati</taxon>
        <taxon>Bacillota</taxon>
        <taxon>Bacilli</taxon>
        <taxon>Bacillales</taxon>
        <taxon>Paenibacillaceae</taxon>
        <taxon>Paenibacillus</taxon>
    </lineage>
</organism>
<keyword evidence="2" id="KW-1133">Transmembrane helix</keyword>
<sequence length="205" mass="23036">MKKGLKIFAWIVIPYIMIFFYWKRLNKPTRYFAVTWAVLALIIGSTGNETDTKEPTVSTPINNLKSTEVKTETAEKDTDKEVATDNEKVKPTPVITETTEPMEEVEAVSQPIVVETNIEESKKEVTDKKVEKPKKAATIKKEEVVVEEPSEPEVADAVEEEESPVTEVFYQNCSVARDAGVTPLYEDDPGYSTKLDRDRDGVACE</sequence>
<protein>
    <submittedName>
        <fullName evidence="4">Excalibur calcium-binding domain-containing protein</fullName>
    </submittedName>
</protein>
<feature type="region of interest" description="Disordered" evidence="1">
    <location>
        <begin position="143"/>
        <end position="163"/>
    </location>
</feature>
<accession>A0AAX3M6T5</accession>
<dbReference type="Proteomes" id="UP001220509">
    <property type="component" value="Chromosome"/>
</dbReference>
<dbReference type="SMART" id="SM00894">
    <property type="entry name" value="Excalibur"/>
    <property type="match status" value="1"/>
</dbReference>
<evidence type="ECO:0000259" key="3">
    <source>
        <dbReference type="SMART" id="SM00894"/>
    </source>
</evidence>
<keyword evidence="2" id="KW-0472">Membrane</keyword>
<feature type="region of interest" description="Disordered" evidence="1">
    <location>
        <begin position="181"/>
        <end position="205"/>
    </location>
</feature>
<feature type="compositionally biased region" description="Basic and acidic residues" evidence="1">
    <location>
        <begin position="194"/>
        <end position="205"/>
    </location>
</feature>
<feature type="transmembrane region" description="Helical" evidence="2">
    <location>
        <begin position="7"/>
        <end position="23"/>
    </location>
</feature>
<evidence type="ECO:0000313" key="5">
    <source>
        <dbReference type="Proteomes" id="UP001220509"/>
    </source>
</evidence>
<dbReference type="AlphaFoldDB" id="A0AAX3M6T5"/>
<name>A0AAX3M6T5_9BACL</name>
<keyword evidence="5" id="KW-1185">Reference proteome</keyword>
<gene>
    <name evidence="4" type="ORF">PQ456_10160</name>
</gene>
<evidence type="ECO:0000313" key="4">
    <source>
        <dbReference type="EMBL" id="WCT57852.1"/>
    </source>
</evidence>
<evidence type="ECO:0000256" key="2">
    <source>
        <dbReference type="SAM" id="Phobius"/>
    </source>
</evidence>
<dbReference type="Pfam" id="PF05901">
    <property type="entry name" value="Excalibur"/>
    <property type="match status" value="1"/>
</dbReference>
<feature type="region of interest" description="Disordered" evidence="1">
    <location>
        <begin position="68"/>
        <end position="87"/>
    </location>
</feature>
<dbReference type="EMBL" id="CP117416">
    <property type="protein sequence ID" value="WCT57852.1"/>
    <property type="molecule type" value="Genomic_DNA"/>
</dbReference>
<proteinExistence type="predicted"/>
<reference evidence="4 5" key="1">
    <citation type="submission" date="2023-02" db="EMBL/GenBank/DDBJ databases">
        <title>Genome sequence of Paenibacillus kyungheensis KACC 18744.</title>
        <authorList>
            <person name="Kim S."/>
            <person name="Heo J."/>
            <person name="Kwon S.-W."/>
        </authorList>
    </citation>
    <scope>NUCLEOTIDE SEQUENCE [LARGE SCALE GENOMIC DNA]</scope>
    <source>
        <strain evidence="4 5">KACC 18744</strain>
    </source>
</reference>
<dbReference type="KEGG" id="pka:PQ456_10160"/>
<feature type="domain" description="Excalibur calcium-binding" evidence="3">
    <location>
        <begin position="169"/>
        <end position="205"/>
    </location>
</feature>
<dbReference type="InterPro" id="IPR008613">
    <property type="entry name" value="Excalibur_Ca-bd_domain"/>
</dbReference>
<keyword evidence="2" id="KW-0812">Transmembrane</keyword>